<dbReference type="EMBL" id="CP003096">
    <property type="protein sequence ID" value="AER67099.1"/>
    <property type="molecule type" value="Genomic_DNA"/>
</dbReference>
<dbReference type="eggNOG" id="COG2177">
    <property type="taxonomic scope" value="Bacteria"/>
</dbReference>
<dbReference type="PIRSF" id="PIRSF003097">
    <property type="entry name" value="FtsX"/>
    <property type="match status" value="1"/>
</dbReference>
<evidence type="ECO:0000259" key="13">
    <source>
        <dbReference type="Pfam" id="PF18075"/>
    </source>
</evidence>
<keyword evidence="4 10" id="KW-1003">Cell membrane</keyword>
<feature type="transmembrane region" description="Helical" evidence="11">
    <location>
        <begin position="264"/>
        <end position="284"/>
    </location>
</feature>
<keyword evidence="6 11" id="KW-0812">Transmembrane</keyword>
<dbReference type="Pfam" id="PF18075">
    <property type="entry name" value="FtsX_ECD"/>
    <property type="match status" value="1"/>
</dbReference>
<protein>
    <recommendedName>
        <fullName evidence="3 10">Cell division protein FtsX</fullName>
    </recommendedName>
</protein>
<evidence type="ECO:0000259" key="12">
    <source>
        <dbReference type="Pfam" id="PF02687"/>
    </source>
</evidence>
<dbReference type="GO" id="GO:0051301">
    <property type="term" value="P:cell division"/>
    <property type="evidence" value="ECO:0007669"/>
    <property type="project" value="UniProtKB-KW"/>
</dbReference>
<proteinExistence type="inferred from homology"/>
<gene>
    <name evidence="14" type="ordered locus">Tlie_1370</name>
</gene>
<evidence type="ECO:0000313" key="14">
    <source>
        <dbReference type="EMBL" id="AER67099.1"/>
    </source>
</evidence>
<feature type="transmembrane region" description="Helical" evidence="11">
    <location>
        <begin position="203"/>
        <end position="236"/>
    </location>
</feature>
<dbReference type="STRING" id="580340.Tlie_1370"/>
<feature type="domain" description="FtsX extracellular" evidence="13">
    <location>
        <begin position="59"/>
        <end position="147"/>
    </location>
</feature>
<dbReference type="InterPro" id="IPR003838">
    <property type="entry name" value="ABC3_permease_C"/>
</dbReference>
<evidence type="ECO:0000256" key="11">
    <source>
        <dbReference type="SAM" id="Phobius"/>
    </source>
</evidence>
<sequence length="295" mass="32376">MTTFKYILRDAFRLMTRNVTLSFLTLVTTVAVFFLVSCSILFVMNIRNIVAGIENNLMITAYVTKDKSSAQAVAEKIGNLECVDSVKIVTPDKALEELRARLGNQADVVTLLDDNPLPPSVEIRLKDAGAVPVVARELLSMEEVEDIVYAGELARRLETLSAFVSRFSFGVLVIALAVGALVVFNTIRIGVYARREEIEIMLLIGATPGFVAFPFVLHGSLISSFGALLAGAGVYFSYERVVSALMASMPFLNFMTDQSVVMDLWFLLVGGGLTVGWICSWLAVSKFVRRAMKPR</sequence>
<evidence type="ECO:0000256" key="4">
    <source>
        <dbReference type="ARBA" id="ARBA00022475"/>
    </source>
</evidence>
<keyword evidence="9 10" id="KW-0131">Cell cycle</keyword>
<evidence type="ECO:0000256" key="6">
    <source>
        <dbReference type="ARBA" id="ARBA00022692"/>
    </source>
</evidence>
<dbReference type="InterPro" id="IPR004513">
    <property type="entry name" value="FtsX"/>
</dbReference>
<evidence type="ECO:0000256" key="7">
    <source>
        <dbReference type="ARBA" id="ARBA00022989"/>
    </source>
</evidence>
<dbReference type="Gene3D" id="3.30.70.3040">
    <property type="match status" value="1"/>
</dbReference>
<evidence type="ECO:0000256" key="8">
    <source>
        <dbReference type="ARBA" id="ARBA00023136"/>
    </source>
</evidence>
<evidence type="ECO:0000313" key="15">
    <source>
        <dbReference type="Proteomes" id="UP000005868"/>
    </source>
</evidence>
<keyword evidence="7 11" id="KW-1133">Transmembrane helix</keyword>
<dbReference type="KEGG" id="tli:Tlie_1370"/>
<reference evidence="14 15" key="2">
    <citation type="journal article" date="2012" name="Stand. Genomic Sci.">
        <title>Genome sequence of the moderately thermophilic, amino-acid-degrading and sulfur-reducing bacterium Thermovirga lienii type strain (Cas60314(T)).</title>
        <authorList>
            <person name="Goker M."/>
            <person name="Saunders E."/>
            <person name="Lapidus A."/>
            <person name="Nolan M."/>
            <person name="Lucas S."/>
            <person name="Hammon N."/>
            <person name="Deshpande S."/>
            <person name="Cheng J.F."/>
            <person name="Han C."/>
            <person name="Tapia R."/>
            <person name="Goodwin L.A."/>
            <person name="Pitluck S."/>
            <person name="Liolios K."/>
            <person name="Mavromatis K."/>
            <person name="Pagani I."/>
            <person name="Ivanova N."/>
            <person name="Mikhailova N."/>
            <person name="Pati A."/>
            <person name="Chen A."/>
            <person name="Palaniappan K."/>
            <person name="Land M."/>
            <person name="Chang Y.J."/>
            <person name="Jeffries C.D."/>
            <person name="Brambilla E.M."/>
            <person name="Rohde M."/>
            <person name="Spring S."/>
            <person name="Detter J.C."/>
            <person name="Woyke T."/>
            <person name="Bristow J."/>
            <person name="Eisen J.A."/>
            <person name="Markowitz V."/>
            <person name="Hugenholtz P."/>
            <person name="Kyrpides N.C."/>
            <person name="Klenk H.P."/>
        </authorList>
    </citation>
    <scope>NUCLEOTIDE SEQUENCE [LARGE SCALE GENOMIC DNA]</scope>
    <source>
        <strain evidence="15">ATCC BAA-1197 / DSM 17291 / Cas60314</strain>
    </source>
</reference>
<organism evidence="14 15">
    <name type="scientific">Thermovirga lienii (strain ATCC BAA-1197 / DSM 17291 / Cas60314)</name>
    <dbReference type="NCBI Taxonomy" id="580340"/>
    <lineage>
        <taxon>Bacteria</taxon>
        <taxon>Thermotogati</taxon>
        <taxon>Synergistota</taxon>
        <taxon>Synergistia</taxon>
        <taxon>Synergistales</taxon>
        <taxon>Thermovirgaceae</taxon>
        <taxon>Thermovirga</taxon>
    </lineage>
</organism>
<keyword evidence="15" id="KW-1185">Reference proteome</keyword>
<dbReference type="Proteomes" id="UP000005868">
    <property type="component" value="Chromosome"/>
</dbReference>
<name>G7V6I6_THELD</name>
<feature type="transmembrane region" description="Helical" evidence="11">
    <location>
        <begin position="167"/>
        <end position="191"/>
    </location>
</feature>
<evidence type="ECO:0000256" key="1">
    <source>
        <dbReference type="ARBA" id="ARBA00004651"/>
    </source>
</evidence>
<feature type="transmembrane region" description="Helical" evidence="11">
    <location>
        <begin position="21"/>
        <end position="44"/>
    </location>
</feature>
<dbReference type="PANTHER" id="PTHR47755">
    <property type="entry name" value="CELL DIVISION PROTEIN FTSX"/>
    <property type="match status" value="1"/>
</dbReference>
<evidence type="ECO:0000256" key="5">
    <source>
        <dbReference type="ARBA" id="ARBA00022618"/>
    </source>
</evidence>
<evidence type="ECO:0000256" key="10">
    <source>
        <dbReference type="PIRNR" id="PIRNR003097"/>
    </source>
</evidence>
<accession>G7V6I6</accession>
<dbReference type="GO" id="GO:0005886">
    <property type="term" value="C:plasma membrane"/>
    <property type="evidence" value="ECO:0007669"/>
    <property type="project" value="UniProtKB-SubCell"/>
</dbReference>
<evidence type="ECO:0000256" key="2">
    <source>
        <dbReference type="ARBA" id="ARBA00007379"/>
    </source>
</evidence>
<reference evidence="15" key="1">
    <citation type="submission" date="2011-10" db="EMBL/GenBank/DDBJ databases">
        <title>The complete genome of chromosome of Thermovirga lienii DSM 17291.</title>
        <authorList>
            <consortium name="US DOE Joint Genome Institute (JGI-PGF)"/>
            <person name="Lucas S."/>
            <person name="Copeland A."/>
            <person name="Lapidus A."/>
            <person name="Glavina del Rio T."/>
            <person name="Dalin E."/>
            <person name="Tice H."/>
            <person name="Bruce D."/>
            <person name="Goodwin L."/>
            <person name="Pitluck S."/>
            <person name="Peters L."/>
            <person name="Mikhailova N."/>
            <person name="Saunders E."/>
            <person name="Kyrpides N."/>
            <person name="Mavromatis K."/>
            <person name="Ivanova N."/>
            <person name="Last F.I."/>
            <person name="Brettin T."/>
            <person name="Detter J.C."/>
            <person name="Han C."/>
            <person name="Larimer F."/>
            <person name="Land M."/>
            <person name="Hauser L."/>
            <person name="Markowitz V."/>
            <person name="Cheng J.-F."/>
            <person name="Hugenholtz P."/>
            <person name="Woyke T."/>
            <person name="Wu D."/>
            <person name="Spring S."/>
            <person name="Schroeder M."/>
            <person name="Brambilla E.-M."/>
            <person name="Klenk H.-P."/>
            <person name="Eisen J.A."/>
        </authorList>
    </citation>
    <scope>NUCLEOTIDE SEQUENCE [LARGE SCALE GENOMIC DNA]</scope>
    <source>
        <strain evidence="15">ATCC BAA-1197 / DSM 17291 / Cas60314</strain>
    </source>
</reference>
<dbReference type="OrthoDB" id="9812531at2"/>
<dbReference type="HOGENOM" id="CLU_073546_2_1_0"/>
<dbReference type="PANTHER" id="PTHR47755:SF1">
    <property type="entry name" value="CELL DIVISION PROTEIN FTSX"/>
    <property type="match status" value="1"/>
</dbReference>
<dbReference type="InterPro" id="IPR040690">
    <property type="entry name" value="FtsX_ECD"/>
</dbReference>
<comment type="similarity">
    <text evidence="2 10">Belongs to the ABC-4 integral membrane protein family. FtsX subfamily.</text>
</comment>
<evidence type="ECO:0000256" key="3">
    <source>
        <dbReference type="ARBA" id="ARBA00021907"/>
    </source>
</evidence>
<comment type="subcellular location">
    <subcellularLocation>
        <location evidence="1">Cell membrane</location>
        <topology evidence="1">Multi-pass membrane protein</topology>
    </subcellularLocation>
</comment>
<keyword evidence="5 10" id="KW-0132">Cell division</keyword>
<feature type="domain" description="ABC3 transporter permease C-terminal" evidence="12">
    <location>
        <begin position="171"/>
        <end position="289"/>
    </location>
</feature>
<dbReference type="AlphaFoldDB" id="G7V6I6"/>
<keyword evidence="8 10" id="KW-0472">Membrane</keyword>
<dbReference type="Pfam" id="PF02687">
    <property type="entry name" value="FtsX"/>
    <property type="match status" value="1"/>
</dbReference>
<evidence type="ECO:0000256" key="9">
    <source>
        <dbReference type="ARBA" id="ARBA00023306"/>
    </source>
</evidence>